<dbReference type="EMBL" id="BAAAFG010000015">
    <property type="protein sequence ID" value="GAA0872545.1"/>
    <property type="molecule type" value="Genomic_DNA"/>
</dbReference>
<evidence type="ECO:0000256" key="6">
    <source>
        <dbReference type="SAM" id="Phobius"/>
    </source>
</evidence>
<dbReference type="PANTHER" id="PTHR39087:SF2">
    <property type="entry name" value="UPF0104 MEMBRANE PROTEIN MJ1595"/>
    <property type="match status" value="1"/>
</dbReference>
<feature type="transmembrane region" description="Helical" evidence="6">
    <location>
        <begin position="183"/>
        <end position="200"/>
    </location>
</feature>
<sequence length="239" mass="26295">MALMMGYVSNLGIPRSGEVLRAGTARTYASIPFEKGFGTIITERIIDLIMLLLIVLVALFLQTQVLLLYFESNKINPLLPLLAALILVFLAFMILKIMRRSSNSVIKKITSLIKGMVEGIISITKMQKKVPFILHTLFIWAMYFIMFYIMKNTVVETTNVGVQGMLLAFIAGAFAVSTTNGGIGVYPIAVGLVLSLYGISKENGEALGWIIWGSQTLFNLVIGGLSFLFISLLNSKKNT</sequence>
<evidence type="ECO:0000256" key="3">
    <source>
        <dbReference type="ARBA" id="ARBA00022692"/>
    </source>
</evidence>
<dbReference type="Proteomes" id="UP001500507">
    <property type="component" value="Unassembled WGS sequence"/>
</dbReference>
<keyword evidence="2" id="KW-1003">Cell membrane</keyword>
<proteinExistence type="predicted"/>
<evidence type="ECO:0000313" key="7">
    <source>
        <dbReference type="EMBL" id="GAA0872545.1"/>
    </source>
</evidence>
<feature type="transmembrane region" description="Helical" evidence="6">
    <location>
        <begin position="132"/>
        <end position="151"/>
    </location>
</feature>
<evidence type="ECO:0000256" key="4">
    <source>
        <dbReference type="ARBA" id="ARBA00022989"/>
    </source>
</evidence>
<protein>
    <submittedName>
        <fullName evidence="7">Uncharacterized protein</fullName>
    </submittedName>
</protein>
<organism evidence="7 8">
    <name type="scientific">Gangjinia marincola</name>
    <dbReference type="NCBI Taxonomy" id="578463"/>
    <lineage>
        <taxon>Bacteria</taxon>
        <taxon>Pseudomonadati</taxon>
        <taxon>Bacteroidota</taxon>
        <taxon>Flavobacteriia</taxon>
        <taxon>Flavobacteriales</taxon>
        <taxon>Flavobacteriaceae</taxon>
        <taxon>Gangjinia</taxon>
    </lineage>
</organism>
<evidence type="ECO:0000256" key="1">
    <source>
        <dbReference type="ARBA" id="ARBA00004651"/>
    </source>
</evidence>
<dbReference type="Pfam" id="PF03706">
    <property type="entry name" value="LPG_synthase_TM"/>
    <property type="match status" value="1"/>
</dbReference>
<feature type="transmembrane region" description="Helical" evidence="6">
    <location>
        <begin position="157"/>
        <end position="176"/>
    </location>
</feature>
<keyword evidence="4 6" id="KW-1133">Transmembrane helix</keyword>
<feature type="transmembrane region" description="Helical" evidence="6">
    <location>
        <begin position="45"/>
        <end position="66"/>
    </location>
</feature>
<name>A0ABN1MHC9_9FLAO</name>
<evidence type="ECO:0000256" key="5">
    <source>
        <dbReference type="ARBA" id="ARBA00023136"/>
    </source>
</evidence>
<dbReference type="InterPro" id="IPR022791">
    <property type="entry name" value="L-PG_synthase/AglD"/>
</dbReference>
<accession>A0ABN1MHC9</accession>
<feature type="transmembrane region" description="Helical" evidence="6">
    <location>
        <begin position="78"/>
        <end position="98"/>
    </location>
</feature>
<reference evidence="7 8" key="1">
    <citation type="journal article" date="2019" name="Int. J. Syst. Evol. Microbiol.">
        <title>The Global Catalogue of Microorganisms (GCM) 10K type strain sequencing project: providing services to taxonomists for standard genome sequencing and annotation.</title>
        <authorList>
            <consortium name="The Broad Institute Genomics Platform"/>
            <consortium name="The Broad Institute Genome Sequencing Center for Infectious Disease"/>
            <person name="Wu L."/>
            <person name="Ma J."/>
        </authorList>
    </citation>
    <scope>NUCLEOTIDE SEQUENCE [LARGE SCALE GENOMIC DNA]</scope>
    <source>
        <strain evidence="7 8">JCM 16082</strain>
    </source>
</reference>
<gene>
    <name evidence="7" type="ORF">GCM10009117_16920</name>
</gene>
<keyword evidence="3 6" id="KW-0812">Transmembrane</keyword>
<feature type="transmembrane region" description="Helical" evidence="6">
    <location>
        <begin position="206"/>
        <end position="233"/>
    </location>
</feature>
<keyword evidence="5 6" id="KW-0472">Membrane</keyword>
<comment type="caution">
    <text evidence="7">The sequence shown here is derived from an EMBL/GenBank/DDBJ whole genome shotgun (WGS) entry which is preliminary data.</text>
</comment>
<comment type="subcellular location">
    <subcellularLocation>
        <location evidence="1">Cell membrane</location>
        <topology evidence="1">Multi-pass membrane protein</topology>
    </subcellularLocation>
</comment>
<dbReference type="PANTHER" id="PTHR39087">
    <property type="entry name" value="UPF0104 MEMBRANE PROTEIN MJ1595"/>
    <property type="match status" value="1"/>
</dbReference>
<evidence type="ECO:0000313" key="8">
    <source>
        <dbReference type="Proteomes" id="UP001500507"/>
    </source>
</evidence>
<keyword evidence="8" id="KW-1185">Reference proteome</keyword>
<evidence type="ECO:0000256" key="2">
    <source>
        <dbReference type="ARBA" id="ARBA00022475"/>
    </source>
</evidence>